<dbReference type="InterPro" id="IPR048634">
    <property type="entry name" value="SecD_SecF_C"/>
</dbReference>
<dbReference type="InterPro" id="IPR055344">
    <property type="entry name" value="SecD_SecF_C_bact"/>
</dbReference>
<keyword evidence="8 9" id="KW-0472">Membrane</keyword>
<feature type="domain" description="Protein translocase subunit SecDF P1" evidence="12">
    <location>
        <begin position="76"/>
        <end position="130"/>
    </location>
</feature>
<evidence type="ECO:0000259" key="11">
    <source>
        <dbReference type="Pfam" id="PF02355"/>
    </source>
</evidence>
<feature type="compositionally biased region" description="Polar residues" evidence="10">
    <location>
        <begin position="300"/>
        <end position="310"/>
    </location>
</feature>
<feature type="region of interest" description="Disordered" evidence="10">
    <location>
        <begin position="285"/>
        <end position="310"/>
    </location>
</feature>
<keyword evidence="7 9" id="KW-0811">Translocation</keyword>
<evidence type="ECO:0000256" key="3">
    <source>
        <dbReference type="ARBA" id="ARBA00022475"/>
    </source>
</evidence>
<reference evidence="14 15" key="1">
    <citation type="submission" date="2023-10" db="EMBL/GenBank/DDBJ databases">
        <title>complete genome sequence of Corynebacterium pseudokroppenstedtii P15-C1.</title>
        <authorList>
            <person name="Bruggemann H."/>
            <person name="Poehlein A."/>
        </authorList>
    </citation>
    <scope>NUCLEOTIDE SEQUENCE [LARGE SCALE GENOMIC DNA]</scope>
    <source>
        <strain evidence="14 15">P15_C1</strain>
    </source>
</reference>
<feature type="domain" description="Protein export membrane protein SecD/SecF C-terminal" evidence="11">
    <location>
        <begin position="408"/>
        <end position="576"/>
    </location>
</feature>
<evidence type="ECO:0000256" key="4">
    <source>
        <dbReference type="ARBA" id="ARBA00022692"/>
    </source>
</evidence>
<evidence type="ECO:0000313" key="15">
    <source>
        <dbReference type="Proteomes" id="UP001174314"/>
    </source>
</evidence>
<dbReference type="Proteomes" id="UP001174314">
    <property type="component" value="Chromosome"/>
</dbReference>
<evidence type="ECO:0000256" key="9">
    <source>
        <dbReference type="HAMAP-Rule" id="MF_01463"/>
    </source>
</evidence>
<sequence>MRRETLLAARKNRARSTKSRWPYRAIGIFVIFLVAVYLLVFLTGNKKPEPKLGIDLQGGTRVTLVPQGSQPSNDQLEQARKILENRVNGMGVSGATVQTDGNTLVITVPGDDSAQARNLGQTSQLLFRPVLNQQAAAQEVDRSKLAPTVVDMANRWVKADVISPDNAQKALDELKKQLEQYNSSGQAQGQEAFTIPESMKITEKPEAKPANSIEENKQREQTSAMLLKDRQSEDPTTLQAAGSLLECKGSDPLAGQDDPAKPLVTCDQDKNVHLLDAAPVLVGQEGKKDPQRLTGEEIDTNSPITGGYDSNSGQMAITFKFKTSNKDKGGDTWAEVTQKYQGQQVAITLDSEVISAPTIQSPTPAGSTTQITGKFSEAEAKDLANNLKYGALPISFAGENGEKGGTATTIPATLGFASLKAGLIAGGIGLILIALYALAYYRGLGVITIFSLLLSALLIYGSLVLLGRWVGYSLDLAGIAGLIIGIGTTADSFVVYFERIKDEIRDGRTFRSAVPKAWERARRTILSGNLVSLIAAVVLYILAVGDVKGFAFTLGLTTVFDLFVVFLVSAPLIILASRKPFFSKPSVNGLGAVMRVAERRRAAGIKLPYDVERAENAKEDQPVRRHIKLADSLSETDESSSGGSSRVDTSKEEK</sequence>
<keyword evidence="3 9" id="KW-1003">Cell membrane</keyword>
<protein>
    <recommendedName>
        <fullName evidence="9">Protein translocase subunit SecD</fullName>
    </recommendedName>
</protein>
<dbReference type="InterPro" id="IPR054384">
    <property type="entry name" value="SecDF_P1_head"/>
</dbReference>
<dbReference type="EMBL" id="CP137757">
    <property type="protein sequence ID" value="WPF26015.1"/>
    <property type="molecule type" value="Genomic_DNA"/>
</dbReference>
<feature type="transmembrane region" description="Helical" evidence="9">
    <location>
        <begin position="446"/>
        <end position="470"/>
    </location>
</feature>
<dbReference type="InterPro" id="IPR022813">
    <property type="entry name" value="SecD/SecF_arch_bac"/>
</dbReference>
<evidence type="ECO:0000256" key="7">
    <source>
        <dbReference type="ARBA" id="ARBA00023010"/>
    </source>
</evidence>
<evidence type="ECO:0000313" key="14">
    <source>
        <dbReference type="EMBL" id="WPF26015.1"/>
    </source>
</evidence>
<accession>A0AAU0Q1N4</accession>
<comment type="subcellular location">
    <subcellularLocation>
        <location evidence="1 9">Cell membrane</location>
        <topology evidence="1 9">Multi-pass membrane protein</topology>
    </subcellularLocation>
</comment>
<dbReference type="NCBIfam" id="TIGR00916">
    <property type="entry name" value="2A0604s01"/>
    <property type="match status" value="1"/>
</dbReference>
<feature type="transmembrane region" description="Helical" evidence="9">
    <location>
        <begin position="476"/>
        <end position="497"/>
    </location>
</feature>
<evidence type="ECO:0000256" key="6">
    <source>
        <dbReference type="ARBA" id="ARBA00022989"/>
    </source>
</evidence>
<dbReference type="SUPFAM" id="SSF82866">
    <property type="entry name" value="Multidrug efflux transporter AcrB transmembrane domain"/>
    <property type="match status" value="1"/>
</dbReference>
<name>A0AAU0Q1N4_9CORY</name>
<dbReference type="GO" id="GO:0065002">
    <property type="term" value="P:intracellular protein transmembrane transport"/>
    <property type="evidence" value="ECO:0007669"/>
    <property type="project" value="UniProtKB-UniRule"/>
</dbReference>
<dbReference type="KEGG" id="cpsk:Q0N40_05455"/>
<dbReference type="HAMAP" id="MF_01463_B">
    <property type="entry name" value="SecD_B"/>
    <property type="match status" value="1"/>
</dbReference>
<feature type="region of interest" description="Disordered" evidence="10">
    <location>
        <begin position="616"/>
        <end position="654"/>
    </location>
</feature>
<feature type="compositionally biased region" description="Polar residues" evidence="10">
    <location>
        <begin position="181"/>
        <end position="191"/>
    </location>
</feature>
<evidence type="ECO:0000256" key="1">
    <source>
        <dbReference type="ARBA" id="ARBA00004651"/>
    </source>
</evidence>
<dbReference type="Pfam" id="PF22599">
    <property type="entry name" value="SecDF_P1_head"/>
    <property type="match status" value="1"/>
</dbReference>
<dbReference type="Gene3D" id="3.30.1360.200">
    <property type="match status" value="1"/>
</dbReference>
<comment type="function">
    <text evidence="9">Part of the Sec protein translocase complex. Interacts with the SecYEG preprotein conducting channel. SecDF uses the proton motive force (PMF) to complete protein translocation after the ATP-dependent function of SecA.</text>
</comment>
<dbReference type="Pfam" id="PF21760">
    <property type="entry name" value="SecD_1st"/>
    <property type="match status" value="1"/>
</dbReference>
<evidence type="ECO:0000256" key="8">
    <source>
        <dbReference type="ARBA" id="ARBA00023136"/>
    </source>
</evidence>
<feature type="transmembrane region" description="Helical" evidence="9">
    <location>
        <begin position="421"/>
        <end position="439"/>
    </location>
</feature>
<dbReference type="Gene3D" id="3.30.70.3220">
    <property type="match status" value="1"/>
</dbReference>
<comment type="similarity">
    <text evidence="9">Belongs to the SecD/SecF family. SecD subfamily.</text>
</comment>
<dbReference type="Pfam" id="PF02355">
    <property type="entry name" value="SecD_SecF_C"/>
    <property type="match status" value="1"/>
</dbReference>
<dbReference type="GO" id="GO:0015450">
    <property type="term" value="F:protein-transporting ATPase activity"/>
    <property type="evidence" value="ECO:0007669"/>
    <property type="project" value="InterPro"/>
</dbReference>
<keyword evidence="15" id="KW-1185">Reference proteome</keyword>
<keyword evidence="6 9" id="KW-1133">Transmembrane helix</keyword>
<feature type="transmembrane region" description="Helical" evidence="9">
    <location>
        <begin position="525"/>
        <end position="544"/>
    </location>
</feature>
<comment type="subunit">
    <text evidence="9">Forms a complex with SecF. Part of the essential Sec protein translocation apparatus which comprises SecA, SecYEG and auxiliary proteins SecDF. Other proteins may also be involved.</text>
</comment>
<proteinExistence type="inferred from homology"/>
<organism evidence="14 15">
    <name type="scientific">Corynebacterium pseudokroppenstedtii</name>
    <dbReference type="NCBI Taxonomy" id="2804917"/>
    <lineage>
        <taxon>Bacteria</taxon>
        <taxon>Bacillati</taxon>
        <taxon>Actinomycetota</taxon>
        <taxon>Actinomycetes</taxon>
        <taxon>Mycobacteriales</taxon>
        <taxon>Corynebacteriaceae</taxon>
        <taxon>Corynebacterium</taxon>
    </lineage>
</organism>
<keyword evidence="5 9" id="KW-0653">Protein transport</keyword>
<gene>
    <name evidence="9 14" type="primary">secD</name>
    <name evidence="14" type="ORF">Q0N40_05455</name>
</gene>
<keyword evidence="2 9" id="KW-0813">Transport</keyword>
<evidence type="ECO:0000259" key="13">
    <source>
        <dbReference type="Pfam" id="PF22599"/>
    </source>
</evidence>
<dbReference type="GO" id="GO:0005886">
    <property type="term" value="C:plasma membrane"/>
    <property type="evidence" value="ECO:0007669"/>
    <property type="project" value="UniProtKB-SubCell"/>
</dbReference>
<evidence type="ECO:0000256" key="5">
    <source>
        <dbReference type="ARBA" id="ARBA00022927"/>
    </source>
</evidence>
<feature type="domain" description="SecDF P1 head subdomain" evidence="13">
    <location>
        <begin position="292"/>
        <end position="394"/>
    </location>
</feature>
<feature type="transmembrane region" description="Helical" evidence="9">
    <location>
        <begin position="550"/>
        <end position="576"/>
    </location>
</feature>
<evidence type="ECO:0000256" key="2">
    <source>
        <dbReference type="ARBA" id="ARBA00022448"/>
    </source>
</evidence>
<dbReference type="InterPro" id="IPR005791">
    <property type="entry name" value="SecD"/>
</dbReference>
<dbReference type="AlphaFoldDB" id="A0AAU0Q1N4"/>
<feature type="compositionally biased region" description="Basic and acidic residues" evidence="10">
    <location>
        <begin position="285"/>
        <end position="295"/>
    </location>
</feature>
<feature type="transmembrane region" description="Helical" evidence="9">
    <location>
        <begin position="21"/>
        <end position="42"/>
    </location>
</feature>
<evidence type="ECO:0000259" key="12">
    <source>
        <dbReference type="Pfam" id="PF21760"/>
    </source>
</evidence>
<dbReference type="Gene3D" id="1.20.1640.10">
    <property type="entry name" value="Multidrug efflux transporter AcrB transmembrane domain"/>
    <property type="match status" value="1"/>
</dbReference>
<dbReference type="NCBIfam" id="TIGR01129">
    <property type="entry name" value="secD"/>
    <property type="match status" value="1"/>
</dbReference>
<feature type="region of interest" description="Disordered" evidence="10">
    <location>
        <begin position="181"/>
        <end position="237"/>
    </location>
</feature>
<keyword evidence="4 9" id="KW-0812">Transmembrane</keyword>
<dbReference type="GO" id="GO:0006605">
    <property type="term" value="P:protein targeting"/>
    <property type="evidence" value="ECO:0007669"/>
    <property type="project" value="UniProtKB-UniRule"/>
</dbReference>
<dbReference type="GO" id="GO:0043952">
    <property type="term" value="P:protein transport by the Sec complex"/>
    <property type="evidence" value="ECO:0007669"/>
    <property type="project" value="UniProtKB-UniRule"/>
</dbReference>
<evidence type="ECO:0000256" key="10">
    <source>
        <dbReference type="SAM" id="MobiDB-lite"/>
    </source>
</evidence>
<dbReference type="InterPro" id="IPR048631">
    <property type="entry name" value="SecD_1st"/>
</dbReference>
<dbReference type="PANTHER" id="PTHR30081:SF1">
    <property type="entry name" value="PROTEIN TRANSLOCASE SUBUNIT SECD"/>
    <property type="match status" value="1"/>
</dbReference>
<dbReference type="PANTHER" id="PTHR30081">
    <property type="entry name" value="PROTEIN-EXPORT MEMBRANE PROTEIN SEC"/>
    <property type="match status" value="1"/>
</dbReference>